<protein>
    <submittedName>
        <fullName evidence="1">Uncharacterized protein</fullName>
    </submittedName>
</protein>
<name>A0A1X0QK10_9MICR</name>
<reference evidence="1 2" key="1">
    <citation type="journal article" date="2017" name="Environ. Microbiol.">
        <title>Decay of the glycolytic pathway and adaptation to intranuclear parasitism within Enterocytozoonidae microsporidia.</title>
        <authorList>
            <person name="Wiredu Boakye D."/>
            <person name="Jaroenlak P."/>
            <person name="Prachumwat A."/>
            <person name="Williams T.A."/>
            <person name="Bateman K.S."/>
            <person name="Itsathitphaisarn O."/>
            <person name="Sritunyalucksana K."/>
            <person name="Paszkiewicz K.H."/>
            <person name="Moore K.A."/>
            <person name="Stentiford G.D."/>
            <person name="Williams B.A."/>
        </authorList>
    </citation>
    <scope>NUCLEOTIDE SEQUENCE [LARGE SCALE GENOMIC DNA]</scope>
    <source>
        <strain evidence="2">canceri</strain>
    </source>
</reference>
<dbReference type="EMBL" id="LTAI01000062">
    <property type="protein sequence ID" value="ORE00121.1"/>
    <property type="molecule type" value="Genomic_DNA"/>
</dbReference>
<sequence length="61" mass="7500">MNNSIIHHYIELLKDKEPYHTLLNIYHPTRFFYTKNISSLWKNLVVYNKGLNKIQLRHFIK</sequence>
<dbReference type="AlphaFoldDB" id="A0A1X0QK10"/>
<organism evidence="1 2">
    <name type="scientific">Hepatospora eriocheir</name>
    <dbReference type="NCBI Taxonomy" id="1081669"/>
    <lineage>
        <taxon>Eukaryota</taxon>
        <taxon>Fungi</taxon>
        <taxon>Fungi incertae sedis</taxon>
        <taxon>Microsporidia</taxon>
        <taxon>Hepatosporidae</taxon>
        <taxon>Hepatospora</taxon>
    </lineage>
</organism>
<dbReference type="VEuPathDB" id="MicrosporidiaDB:A0H76_2225"/>
<evidence type="ECO:0000313" key="2">
    <source>
        <dbReference type="Proteomes" id="UP000192501"/>
    </source>
</evidence>
<gene>
    <name evidence="1" type="ORF">A0H76_2225</name>
</gene>
<proteinExistence type="predicted"/>
<accession>A0A1X0QK10</accession>
<evidence type="ECO:0000313" key="1">
    <source>
        <dbReference type="EMBL" id="ORE00121.1"/>
    </source>
</evidence>
<dbReference type="Proteomes" id="UP000192501">
    <property type="component" value="Unassembled WGS sequence"/>
</dbReference>
<comment type="caution">
    <text evidence="1">The sequence shown here is derived from an EMBL/GenBank/DDBJ whole genome shotgun (WGS) entry which is preliminary data.</text>
</comment>